<proteinExistence type="predicted"/>
<evidence type="ECO:0000313" key="2">
    <source>
        <dbReference type="Proteomes" id="UP000215914"/>
    </source>
</evidence>
<reference evidence="1" key="2">
    <citation type="submission" date="2020-06" db="EMBL/GenBank/DDBJ databases">
        <title>Helianthus annuus Genome sequencing and assembly Release 2.</title>
        <authorList>
            <person name="Gouzy J."/>
            <person name="Langlade N."/>
            <person name="Munos S."/>
        </authorList>
    </citation>
    <scope>NUCLEOTIDE SEQUENCE</scope>
    <source>
        <tissue evidence="1">Leaves</tissue>
    </source>
</reference>
<comment type="caution">
    <text evidence="1">The sequence shown here is derived from an EMBL/GenBank/DDBJ whole genome shotgun (WGS) entry which is preliminary data.</text>
</comment>
<keyword evidence="2" id="KW-1185">Reference proteome</keyword>
<dbReference type="AlphaFoldDB" id="A0A9K3DQ71"/>
<name>A0A9K3DQ71_HELAN</name>
<evidence type="ECO:0000313" key="1">
    <source>
        <dbReference type="EMBL" id="KAF5758213.1"/>
    </source>
</evidence>
<gene>
    <name evidence="1" type="ORF">HanXRQr2_Chr16g0726701</name>
</gene>
<organism evidence="1 2">
    <name type="scientific">Helianthus annuus</name>
    <name type="common">Common sunflower</name>
    <dbReference type="NCBI Taxonomy" id="4232"/>
    <lineage>
        <taxon>Eukaryota</taxon>
        <taxon>Viridiplantae</taxon>
        <taxon>Streptophyta</taxon>
        <taxon>Embryophyta</taxon>
        <taxon>Tracheophyta</taxon>
        <taxon>Spermatophyta</taxon>
        <taxon>Magnoliopsida</taxon>
        <taxon>eudicotyledons</taxon>
        <taxon>Gunneridae</taxon>
        <taxon>Pentapetalae</taxon>
        <taxon>asterids</taxon>
        <taxon>campanulids</taxon>
        <taxon>Asterales</taxon>
        <taxon>Asteraceae</taxon>
        <taxon>Asteroideae</taxon>
        <taxon>Heliantheae alliance</taxon>
        <taxon>Heliantheae</taxon>
        <taxon>Helianthus</taxon>
    </lineage>
</organism>
<dbReference type="Gramene" id="mRNA:HanXRQr2_Chr16g0726701">
    <property type="protein sequence ID" value="CDS:HanXRQr2_Chr16g0726701.1"/>
    <property type="gene ID" value="HanXRQr2_Chr16g0726701"/>
</dbReference>
<dbReference type="EMBL" id="MNCJ02000331">
    <property type="protein sequence ID" value="KAF5758213.1"/>
    <property type="molecule type" value="Genomic_DNA"/>
</dbReference>
<accession>A0A9K3DQ71</accession>
<dbReference type="Proteomes" id="UP000215914">
    <property type="component" value="Unassembled WGS sequence"/>
</dbReference>
<protein>
    <submittedName>
        <fullName evidence="1">Uncharacterized protein</fullName>
    </submittedName>
</protein>
<sequence>MGFENLEKPTNYLKQKPVFEQRLSKKEQNTHFVCNGVCVESEVGLGLYLLCAWVGPTSEL</sequence>
<reference evidence="1" key="1">
    <citation type="journal article" date="2017" name="Nature">
        <title>The sunflower genome provides insights into oil metabolism, flowering and Asterid evolution.</title>
        <authorList>
            <person name="Badouin H."/>
            <person name="Gouzy J."/>
            <person name="Grassa C.J."/>
            <person name="Murat F."/>
            <person name="Staton S.E."/>
            <person name="Cottret L."/>
            <person name="Lelandais-Briere C."/>
            <person name="Owens G.L."/>
            <person name="Carrere S."/>
            <person name="Mayjonade B."/>
            <person name="Legrand L."/>
            <person name="Gill N."/>
            <person name="Kane N.C."/>
            <person name="Bowers J.E."/>
            <person name="Hubner S."/>
            <person name="Bellec A."/>
            <person name="Berard A."/>
            <person name="Berges H."/>
            <person name="Blanchet N."/>
            <person name="Boniface M.C."/>
            <person name="Brunel D."/>
            <person name="Catrice O."/>
            <person name="Chaidir N."/>
            <person name="Claudel C."/>
            <person name="Donnadieu C."/>
            <person name="Faraut T."/>
            <person name="Fievet G."/>
            <person name="Helmstetter N."/>
            <person name="King M."/>
            <person name="Knapp S.J."/>
            <person name="Lai Z."/>
            <person name="Le Paslier M.C."/>
            <person name="Lippi Y."/>
            <person name="Lorenzon L."/>
            <person name="Mandel J.R."/>
            <person name="Marage G."/>
            <person name="Marchand G."/>
            <person name="Marquand E."/>
            <person name="Bret-Mestries E."/>
            <person name="Morien E."/>
            <person name="Nambeesan S."/>
            <person name="Nguyen T."/>
            <person name="Pegot-Espagnet P."/>
            <person name="Pouilly N."/>
            <person name="Raftis F."/>
            <person name="Sallet E."/>
            <person name="Schiex T."/>
            <person name="Thomas J."/>
            <person name="Vandecasteele C."/>
            <person name="Vares D."/>
            <person name="Vear F."/>
            <person name="Vautrin S."/>
            <person name="Crespi M."/>
            <person name="Mangin B."/>
            <person name="Burke J.M."/>
            <person name="Salse J."/>
            <person name="Munos S."/>
            <person name="Vincourt P."/>
            <person name="Rieseberg L.H."/>
            <person name="Langlade N.B."/>
        </authorList>
    </citation>
    <scope>NUCLEOTIDE SEQUENCE</scope>
    <source>
        <tissue evidence="1">Leaves</tissue>
    </source>
</reference>